<keyword evidence="3" id="KW-1185">Reference proteome</keyword>
<keyword evidence="1" id="KW-0732">Signal</keyword>
<evidence type="ECO:0000313" key="2">
    <source>
        <dbReference type="EMBL" id="TKC12707.1"/>
    </source>
</evidence>
<evidence type="ECO:0000313" key="3">
    <source>
        <dbReference type="Proteomes" id="UP000309488"/>
    </source>
</evidence>
<feature type="chain" id="PRO_5020467662" evidence="1">
    <location>
        <begin position="33"/>
        <end position="519"/>
    </location>
</feature>
<dbReference type="InterPro" id="IPR008969">
    <property type="entry name" value="CarboxyPept-like_regulatory"/>
</dbReference>
<dbReference type="EMBL" id="SWBR01000001">
    <property type="protein sequence ID" value="TKC12707.1"/>
    <property type="molecule type" value="Genomic_DNA"/>
</dbReference>
<dbReference type="SUPFAM" id="SSF49464">
    <property type="entry name" value="Carboxypeptidase regulatory domain-like"/>
    <property type="match status" value="1"/>
</dbReference>
<comment type="caution">
    <text evidence="2">The sequence shown here is derived from an EMBL/GenBank/DDBJ whole genome shotgun (WGS) entry which is preliminary data.</text>
</comment>
<accession>A0A4U1CU06</accession>
<reference evidence="2 3" key="1">
    <citation type="submission" date="2019-04" db="EMBL/GenBank/DDBJ databases">
        <title>Pedobacter sp. RP-3-22 sp. nov., isolated from Arctic soil.</title>
        <authorList>
            <person name="Dahal R.H."/>
            <person name="Kim D.-U."/>
        </authorList>
    </citation>
    <scope>NUCLEOTIDE SEQUENCE [LARGE SCALE GENOMIC DNA]</scope>
    <source>
        <strain evidence="2 3">RP-3-22</strain>
    </source>
</reference>
<dbReference type="Proteomes" id="UP000309488">
    <property type="component" value="Unassembled WGS sequence"/>
</dbReference>
<name>A0A4U1CU06_9SPHI</name>
<protein>
    <submittedName>
        <fullName evidence="2">Carboxypeptidase regulatory-like domain-containing protein</fullName>
    </submittedName>
</protein>
<dbReference type="GO" id="GO:0004180">
    <property type="term" value="F:carboxypeptidase activity"/>
    <property type="evidence" value="ECO:0007669"/>
    <property type="project" value="UniProtKB-KW"/>
</dbReference>
<dbReference type="Gene3D" id="2.60.40.1120">
    <property type="entry name" value="Carboxypeptidase-like, regulatory domain"/>
    <property type="match status" value="1"/>
</dbReference>
<keyword evidence="2" id="KW-0378">Hydrolase</keyword>
<keyword evidence="2" id="KW-0121">Carboxypeptidase</keyword>
<keyword evidence="2" id="KW-0645">Protease</keyword>
<dbReference type="OrthoDB" id="1086219at2"/>
<proteinExistence type="predicted"/>
<gene>
    <name evidence="2" type="ORF">FA048_03555</name>
</gene>
<dbReference type="Pfam" id="PF13715">
    <property type="entry name" value="CarbopepD_reg_2"/>
    <property type="match status" value="1"/>
</dbReference>
<feature type="signal peptide" evidence="1">
    <location>
        <begin position="1"/>
        <end position="32"/>
    </location>
</feature>
<dbReference type="SUPFAM" id="SSF56935">
    <property type="entry name" value="Porins"/>
    <property type="match status" value="1"/>
</dbReference>
<sequence>MKFVTGNYCLLKKRYSFSLLFLLILCTSTLFAQNNRRVSGLVTDSSKVVISDANVLLIAGKDTLRTTTDVDGYFNFSKIKTDQFSLKISITGYKEFSHSYSFGKERQLDIKGIELSFSGNMLKEVVIKSKPNPIRIMQDTVEYNAAAYQVLEGDNVSDLLKQFPGLEVDDEYNVKTMGKEMVKLRINGKDFFTNNVKDFIGRLPVGIVSKIQIIDDFGDEANFTGLKIGEPTKMLNIVTKPGMNRGKFGSVSLNGGTNDQLGSNANMNLWNDNKQSNGGINYTTSNNGAGTSQNIGLNSSYRNKLGKNGGIGVNYNFGGSNGAFTREQSIETLNPLGTFYNNSASSGENKNNNHNLNTSFNFNNKKIYMNASIGASYNSGNNLSSSFNNQTGIIRQDLKNINQSKNSSPRVNANINFSKVLKNKKNSFSANFGFSSSENNSNQNISTNTLYYNKITQVLEKDSLLNRNLITHGNNQNINIGFNFSLGLKKPKDSLARKSLNFNYNGSIGRSSNDILLWY</sequence>
<organism evidence="2 3">
    <name type="scientific">Pedobacter polaris</name>
    <dbReference type="NCBI Taxonomy" id="2571273"/>
    <lineage>
        <taxon>Bacteria</taxon>
        <taxon>Pseudomonadati</taxon>
        <taxon>Bacteroidota</taxon>
        <taxon>Sphingobacteriia</taxon>
        <taxon>Sphingobacteriales</taxon>
        <taxon>Sphingobacteriaceae</taxon>
        <taxon>Pedobacter</taxon>
    </lineage>
</organism>
<evidence type="ECO:0000256" key="1">
    <source>
        <dbReference type="SAM" id="SignalP"/>
    </source>
</evidence>
<dbReference type="AlphaFoldDB" id="A0A4U1CU06"/>